<evidence type="ECO:0000259" key="1">
    <source>
        <dbReference type="Pfam" id="PF01521"/>
    </source>
</evidence>
<dbReference type="PROSITE" id="PS01152">
    <property type="entry name" value="HESB"/>
    <property type="match status" value="1"/>
</dbReference>
<dbReference type="Gene3D" id="2.60.300.12">
    <property type="entry name" value="HesB-like domain"/>
    <property type="match status" value="1"/>
</dbReference>
<dbReference type="Proteomes" id="UP000027059">
    <property type="component" value="Chromosome"/>
</dbReference>
<dbReference type="InterPro" id="IPR017870">
    <property type="entry name" value="FeS_cluster_insertion_CS"/>
</dbReference>
<dbReference type="NCBIfam" id="TIGR00049">
    <property type="entry name" value="iron-sulfur cluster assembly accessory protein"/>
    <property type="match status" value="1"/>
</dbReference>
<name>A0A059Y041_9BACT</name>
<proteinExistence type="predicted"/>
<organism evidence="2 3">
    <name type="scientific">Leptospirillum ferriphilum YSK</name>
    <dbReference type="NCBI Taxonomy" id="1441628"/>
    <lineage>
        <taxon>Bacteria</taxon>
        <taxon>Pseudomonadati</taxon>
        <taxon>Nitrospirota</taxon>
        <taxon>Nitrospiria</taxon>
        <taxon>Nitrospirales</taxon>
        <taxon>Nitrospiraceae</taxon>
        <taxon>Leptospirillum</taxon>
    </lineage>
</organism>
<gene>
    <name evidence="2" type="ORF">Y981_09685</name>
</gene>
<dbReference type="EMBL" id="CP007243">
    <property type="protein sequence ID" value="AIA30906.1"/>
    <property type="molecule type" value="Genomic_DNA"/>
</dbReference>
<dbReference type="Pfam" id="PF01521">
    <property type="entry name" value="Fe-S_biosyn"/>
    <property type="match status" value="1"/>
</dbReference>
<dbReference type="GO" id="GO:0016226">
    <property type="term" value="P:iron-sulfur cluster assembly"/>
    <property type="evidence" value="ECO:0007669"/>
    <property type="project" value="InterPro"/>
</dbReference>
<reference evidence="2 3" key="2">
    <citation type="journal article" date="2015" name="Biomed. Res. Int.">
        <title>Effects of Arsenite Resistance on the Growth and Functional Gene Expression of Leptospirillum ferriphilum and Acidithiobacillus thiooxidans in Pure Culture and Coculture.</title>
        <authorList>
            <person name="Jiang H."/>
            <person name="Liang Y."/>
            <person name="Yin H."/>
            <person name="Xiao Y."/>
            <person name="Guo X."/>
            <person name="Xu Y."/>
            <person name="Hu Q."/>
            <person name="Liu H."/>
            <person name="Liu X."/>
        </authorList>
    </citation>
    <scope>NUCLEOTIDE SEQUENCE [LARGE SCALE GENOMIC DNA]</scope>
    <source>
        <strain evidence="2 3">YSK</strain>
    </source>
</reference>
<dbReference type="InterPro" id="IPR035903">
    <property type="entry name" value="HesB-like_dom_sf"/>
</dbReference>
<sequence>MITLTEKAIEKVTEYLDSENKKGYGLRVYVSGGGCHGFQYGMAFEEAPGEMDQVLEEGGVKLFVDAQSYPLLEGAEVDYVENLYGSGFAIKNPNAKSSCGCGSSFST</sequence>
<dbReference type="GO" id="GO:0051539">
    <property type="term" value="F:4 iron, 4 sulfur cluster binding"/>
    <property type="evidence" value="ECO:0007669"/>
    <property type="project" value="TreeGrafter"/>
</dbReference>
<evidence type="ECO:0000313" key="2">
    <source>
        <dbReference type="EMBL" id="AIA30906.1"/>
    </source>
</evidence>
<dbReference type="RefSeq" id="WP_014961608.1">
    <property type="nucleotide sequence ID" value="NZ_CP007243.1"/>
</dbReference>
<keyword evidence="3" id="KW-1185">Reference proteome</keyword>
<evidence type="ECO:0000313" key="3">
    <source>
        <dbReference type="Proteomes" id="UP000027059"/>
    </source>
</evidence>
<dbReference type="SUPFAM" id="SSF89360">
    <property type="entry name" value="HesB-like domain"/>
    <property type="match status" value="1"/>
</dbReference>
<dbReference type="GO" id="GO:0005506">
    <property type="term" value="F:iron ion binding"/>
    <property type="evidence" value="ECO:0007669"/>
    <property type="project" value="TreeGrafter"/>
</dbReference>
<dbReference type="NCBIfam" id="NF010147">
    <property type="entry name" value="PRK13623.1"/>
    <property type="match status" value="1"/>
</dbReference>
<reference evidence="3" key="1">
    <citation type="submission" date="2014-02" db="EMBL/GenBank/DDBJ databases">
        <title>Complete genome sequence and comparative genomic analysis of the nitrogen-fixing bacterium Leptospirillum ferriphilum YSK.</title>
        <authorList>
            <person name="Guo X."/>
            <person name="Yin H."/>
            <person name="Liang Y."/>
            <person name="Hu Q."/>
            <person name="Ma L."/>
            <person name="Xiao Y."/>
            <person name="Zhang X."/>
            <person name="Qiu G."/>
            <person name="Liu X."/>
        </authorList>
    </citation>
    <scope>NUCLEOTIDE SEQUENCE [LARGE SCALE GENOMIC DNA]</scope>
    <source>
        <strain evidence="3">YSK</strain>
    </source>
</reference>
<dbReference type="PANTHER" id="PTHR43011">
    <property type="entry name" value="IRON-SULFUR CLUSTER ASSEMBLY 2 HOMOLOG, MITOCHONDRIAL"/>
    <property type="match status" value="1"/>
</dbReference>
<dbReference type="AlphaFoldDB" id="A0A059Y041"/>
<accession>A0A059Y041</accession>
<dbReference type="KEGG" id="lfp:Y981_09685"/>
<dbReference type="InterPro" id="IPR000361">
    <property type="entry name" value="ATAP_core_dom"/>
</dbReference>
<dbReference type="GO" id="GO:0051537">
    <property type="term" value="F:2 iron, 2 sulfur cluster binding"/>
    <property type="evidence" value="ECO:0007669"/>
    <property type="project" value="TreeGrafter"/>
</dbReference>
<dbReference type="HOGENOM" id="CLU_069054_5_3_0"/>
<protein>
    <recommendedName>
        <fullName evidence="1">Core domain-containing protein</fullName>
    </recommendedName>
</protein>
<dbReference type="InterPro" id="IPR016092">
    <property type="entry name" value="ATAP"/>
</dbReference>
<feature type="domain" description="Core" evidence="1">
    <location>
        <begin position="2"/>
        <end position="102"/>
    </location>
</feature>
<dbReference type="PANTHER" id="PTHR43011:SF1">
    <property type="entry name" value="IRON-SULFUR CLUSTER ASSEMBLY 2 HOMOLOG, MITOCHONDRIAL"/>
    <property type="match status" value="1"/>
</dbReference>
<dbReference type="OrthoDB" id="9801228at2"/>